<accession>A0ABR1F339</accession>
<dbReference type="SMART" id="SM00066">
    <property type="entry name" value="GAL4"/>
    <property type="match status" value="1"/>
</dbReference>
<dbReference type="Pfam" id="PF00172">
    <property type="entry name" value="Zn_clus"/>
    <property type="match status" value="1"/>
</dbReference>
<dbReference type="InterPro" id="IPR036864">
    <property type="entry name" value="Zn2-C6_fun-type_DNA-bd_sf"/>
</dbReference>
<feature type="compositionally biased region" description="Low complexity" evidence="3">
    <location>
        <begin position="120"/>
        <end position="139"/>
    </location>
</feature>
<evidence type="ECO:0000313" key="6">
    <source>
        <dbReference type="Proteomes" id="UP001498771"/>
    </source>
</evidence>
<proteinExistence type="predicted"/>
<feature type="region of interest" description="Disordered" evidence="3">
    <location>
        <begin position="1"/>
        <end position="56"/>
    </location>
</feature>
<gene>
    <name evidence="5" type="ORF">BZA70DRAFT_281854</name>
</gene>
<comment type="caution">
    <text evidence="5">The sequence shown here is derived from an EMBL/GenBank/DDBJ whole genome shotgun (WGS) entry which is preliminary data.</text>
</comment>
<feature type="compositionally biased region" description="Acidic residues" evidence="3">
    <location>
        <begin position="32"/>
        <end position="41"/>
    </location>
</feature>
<dbReference type="GeneID" id="90038682"/>
<evidence type="ECO:0000256" key="2">
    <source>
        <dbReference type="ARBA" id="ARBA00023242"/>
    </source>
</evidence>
<dbReference type="EMBL" id="JBBJBU010000009">
    <property type="protein sequence ID" value="KAK7204230.1"/>
    <property type="molecule type" value="Genomic_DNA"/>
</dbReference>
<keyword evidence="6" id="KW-1185">Reference proteome</keyword>
<dbReference type="PROSITE" id="PS50048">
    <property type="entry name" value="ZN2_CY6_FUNGAL_2"/>
    <property type="match status" value="1"/>
</dbReference>
<dbReference type="Proteomes" id="UP001498771">
    <property type="component" value="Unassembled WGS sequence"/>
</dbReference>
<sequence length="613" mass="67456">MRLLPSPSSSSPDSPQPLPQHGEMPDQHDHDLEDPELDDDPASSKSAKRRRTGLKRRIGLKRSRLGCLQCRRRRKKCSYEKPVCSSCLDRAWDCTYPAPTDEHSQKSVSPSPISTASPESSHIGIVSHNNNSSSNNNDSTNSLDLFSSVLSDDGSEPHMFDEVVSPNVSSLLTLASSAAVSAMHTPPQQQQPQLPEISMPSTPMNNLDGFDPLSILSFTREQKELVYHFTVSISSVISYYKQEGPFRRLILSLLIPVSTSGSASAPMTGPLLSSLCALASAHKNYALGLAHSDQQLSYHTGALENLITLLENLPTRLEDENTQNVLLSSILILVYYEIAKGGYIDSISMHLNGAYRIITSFLNHVIFKLQASSGSGQGTYQVSKETIFLFRIFQYFDVICSLSKRDLMLDRTLQLEHFLSTYSRLKTTSNIDGDGVDPVIGLAEDLWPLIVRLCILCNDSDFGKSMTPDLMCRASLLELELSSWQVPTQASAGASPHDLAMQAAAKVYQLAAQIYLLRTFFPAENAADTIQGHVRSALDQLARVCTLEGNMAALLWPVSVVANECVDSIDRGFVKVVFQKLGKRQGMANVMRGLHSVEASWRGVEDREVVMFG</sequence>
<feature type="region of interest" description="Disordered" evidence="3">
    <location>
        <begin position="99"/>
        <end position="139"/>
    </location>
</feature>
<dbReference type="InterPro" id="IPR021858">
    <property type="entry name" value="Fun_TF"/>
</dbReference>
<evidence type="ECO:0000259" key="4">
    <source>
        <dbReference type="PROSITE" id="PS50048"/>
    </source>
</evidence>
<name>A0ABR1F339_9ASCO</name>
<feature type="compositionally biased region" description="Low complexity" evidence="3">
    <location>
        <begin position="1"/>
        <end position="13"/>
    </location>
</feature>
<evidence type="ECO:0000256" key="1">
    <source>
        <dbReference type="ARBA" id="ARBA00004123"/>
    </source>
</evidence>
<dbReference type="PANTHER" id="PTHR37534">
    <property type="entry name" value="TRANSCRIPTIONAL ACTIVATOR PROTEIN UGA3"/>
    <property type="match status" value="1"/>
</dbReference>
<reference evidence="5 6" key="1">
    <citation type="submission" date="2024-03" db="EMBL/GenBank/DDBJ databases">
        <title>Genome-scale model development and genomic sequencing of the oleaginous clade Lipomyces.</title>
        <authorList>
            <consortium name="Lawrence Berkeley National Laboratory"/>
            <person name="Czajka J.J."/>
            <person name="Han Y."/>
            <person name="Kim J."/>
            <person name="Mondo S.J."/>
            <person name="Hofstad B.A."/>
            <person name="Robles A."/>
            <person name="Haridas S."/>
            <person name="Riley R."/>
            <person name="LaButti K."/>
            <person name="Pangilinan J."/>
            <person name="Andreopoulos W."/>
            <person name="Lipzen A."/>
            <person name="Yan J."/>
            <person name="Wang M."/>
            <person name="Ng V."/>
            <person name="Grigoriev I.V."/>
            <person name="Spatafora J.W."/>
            <person name="Magnuson J.K."/>
            <person name="Baker S.E."/>
            <person name="Pomraning K.R."/>
        </authorList>
    </citation>
    <scope>NUCLEOTIDE SEQUENCE [LARGE SCALE GENOMIC DNA]</scope>
    <source>
        <strain evidence="5 6">Phaff 52-87</strain>
    </source>
</reference>
<feature type="domain" description="Zn(2)-C6 fungal-type" evidence="4">
    <location>
        <begin position="66"/>
        <end position="96"/>
    </location>
</feature>
<organism evidence="5 6">
    <name type="scientific">Myxozyma melibiosi</name>
    <dbReference type="NCBI Taxonomy" id="54550"/>
    <lineage>
        <taxon>Eukaryota</taxon>
        <taxon>Fungi</taxon>
        <taxon>Dikarya</taxon>
        <taxon>Ascomycota</taxon>
        <taxon>Saccharomycotina</taxon>
        <taxon>Lipomycetes</taxon>
        <taxon>Lipomycetales</taxon>
        <taxon>Lipomycetaceae</taxon>
        <taxon>Myxozyma</taxon>
    </lineage>
</organism>
<keyword evidence="2" id="KW-0539">Nucleus</keyword>
<dbReference type="RefSeq" id="XP_064767263.1">
    <property type="nucleotide sequence ID" value="XM_064913170.1"/>
</dbReference>
<comment type="subcellular location">
    <subcellularLocation>
        <location evidence="1">Nucleus</location>
    </subcellularLocation>
</comment>
<dbReference type="CDD" id="cd00067">
    <property type="entry name" value="GAL4"/>
    <property type="match status" value="1"/>
</dbReference>
<dbReference type="Gene3D" id="4.10.240.10">
    <property type="entry name" value="Zn(2)-C6 fungal-type DNA-binding domain"/>
    <property type="match status" value="1"/>
</dbReference>
<evidence type="ECO:0000256" key="3">
    <source>
        <dbReference type="SAM" id="MobiDB-lite"/>
    </source>
</evidence>
<dbReference type="InterPro" id="IPR001138">
    <property type="entry name" value="Zn2Cys6_DnaBD"/>
</dbReference>
<dbReference type="Pfam" id="PF11951">
    <property type="entry name" value="Fungal_trans_2"/>
    <property type="match status" value="1"/>
</dbReference>
<dbReference type="PROSITE" id="PS00463">
    <property type="entry name" value="ZN2_CY6_FUNGAL_1"/>
    <property type="match status" value="1"/>
</dbReference>
<feature type="compositionally biased region" description="Basic residues" evidence="3">
    <location>
        <begin position="46"/>
        <end position="56"/>
    </location>
</feature>
<dbReference type="SUPFAM" id="SSF57701">
    <property type="entry name" value="Zn2/Cys6 DNA-binding domain"/>
    <property type="match status" value="1"/>
</dbReference>
<protein>
    <submittedName>
        <fullName evidence="5">Fungal-specific transcription factor domain-containing protein</fullName>
    </submittedName>
</protein>
<evidence type="ECO:0000313" key="5">
    <source>
        <dbReference type="EMBL" id="KAK7204230.1"/>
    </source>
</evidence>
<dbReference type="PANTHER" id="PTHR37534:SF15">
    <property type="entry name" value="ZN(II)2CYS6 TRANSCRIPTION FACTOR (EUROFUNG)"/>
    <property type="match status" value="1"/>
</dbReference>
<feature type="compositionally biased region" description="Polar residues" evidence="3">
    <location>
        <begin position="106"/>
        <end position="119"/>
    </location>
</feature>